<dbReference type="RefSeq" id="WP_149357198.1">
    <property type="nucleotide sequence ID" value="NZ_BKBW01000021.1"/>
</dbReference>
<dbReference type="EMBL" id="BKBW01000021">
    <property type="protein sequence ID" value="GEQ77947.1"/>
    <property type="molecule type" value="Genomic_DNA"/>
</dbReference>
<organism evidence="1 2">
    <name type="scientific">Comamonas testosteroni</name>
    <name type="common">Pseudomonas testosteroni</name>
    <dbReference type="NCBI Taxonomy" id="285"/>
    <lineage>
        <taxon>Bacteria</taxon>
        <taxon>Pseudomonadati</taxon>
        <taxon>Pseudomonadota</taxon>
        <taxon>Betaproteobacteria</taxon>
        <taxon>Burkholderiales</taxon>
        <taxon>Comamonadaceae</taxon>
        <taxon>Comamonas</taxon>
    </lineage>
</organism>
<sequence>MVLSRFDQAFEIDRERALERQRRDRMLRDWMKPRIKRVDGTWVCTGRGTTATGFSPLAAYSKWLMAQSQSYIYTITNAACDRALKGAPC</sequence>
<comment type="caution">
    <text evidence="1">The sequence shown here is derived from an EMBL/GenBank/DDBJ whole genome shotgun (WGS) entry which is preliminary data.</text>
</comment>
<gene>
    <name evidence="1" type="ORF">CTTA_4952</name>
</gene>
<evidence type="ECO:0000313" key="1">
    <source>
        <dbReference type="EMBL" id="GEQ77947.1"/>
    </source>
</evidence>
<proteinExistence type="predicted"/>
<dbReference type="AlphaFoldDB" id="A0A5A7MJF6"/>
<evidence type="ECO:0000313" key="2">
    <source>
        <dbReference type="Proteomes" id="UP000323105"/>
    </source>
</evidence>
<name>A0A5A7MJF6_COMTE</name>
<dbReference type="Proteomes" id="UP000323105">
    <property type="component" value="Unassembled WGS sequence"/>
</dbReference>
<protein>
    <submittedName>
        <fullName evidence="1">Uncharacterized protein</fullName>
    </submittedName>
</protein>
<reference evidence="1 2" key="1">
    <citation type="journal article" date="2019" name="Microbiol. Resour. Announc.">
        <title>Draft Genome Sequence of Comamonas testosteroni TA441, a Bacterium That Has a Cryptic Phenol Degradation Gene Cluster.</title>
        <authorList>
            <person name="Arai H."/>
            <person name="Ishii M."/>
        </authorList>
    </citation>
    <scope>NUCLEOTIDE SEQUENCE [LARGE SCALE GENOMIC DNA]</scope>
    <source>
        <strain evidence="1 2">TA441</strain>
    </source>
</reference>
<accession>A0A5A7MJF6</accession>